<evidence type="ECO:0000313" key="1">
    <source>
        <dbReference type="EMBL" id="KAH0771824.1"/>
    </source>
</evidence>
<proteinExistence type="predicted"/>
<dbReference type="Proteomes" id="UP000826656">
    <property type="component" value="Unassembled WGS sequence"/>
</dbReference>
<dbReference type="Pfam" id="PF03004">
    <property type="entry name" value="Transposase_24"/>
    <property type="match status" value="1"/>
</dbReference>
<accession>A0ABQ7VVP1</accession>
<gene>
    <name evidence="1" type="ORF">KY290_015805</name>
</gene>
<name>A0ABQ7VVP1_SOLTU</name>
<reference evidence="1 2" key="1">
    <citation type="journal article" date="2021" name="bioRxiv">
        <title>Chromosome-scale and haplotype-resolved genome assembly of a tetraploid potato cultivar.</title>
        <authorList>
            <person name="Sun H."/>
            <person name="Jiao W.-B."/>
            <person name="Krause K."/>
            <person name="Campoy J.A."/>
            <person name="Goel M."/>
            <person name="Folz-Donahue K."/>
            <person name="Kukat C."/>
            <person name="Huettel B."/>
            <person name="Schneeberger K."/>
        </authorList>
    </citation>
    <scope>NUCLEOTIDE SEQUENCE [LARGE SCALE GENOMIC DNA]</scope>
    <source>
        <strain evidence="1">SolTubOtavaFocal</strain>
        <tissue evidence="1">Leaves</tissue>
    </source>
</reference>
<evidence type="ECO:0000313" key="2">
    <source>
        <dbReference type="Proteomes" id="UP000826656"/>
    </source>
</evidence>
<protein>
    <submittedName>
        <fullName evidence="1">Uncharacterized protein</fullName>
    </submittedName>
</protein>
<dbReference type="InterPro" id="IPR004252">
    <property type="entry name" value="Probable_transposase_24"/>
</dbReference>
<dbReference type="EMBL" id="JAIVGD010000011">
    <property type="protein sequence ID" value="KAH0771824.1"/>
    <property type="molecule type" value="Genomic_DNA"/>
</dbReference>
<keyword evidence="2" id="KW-1185">Reference proteome</keyword>
<comment type="caution">
    <text evidence="1">The sequence shown here is derived from an EMBL/GenBank/DDBJ whole genome shotgun (WGS) entry which is preliminary data.</text>
</comment>
<sequence>MGDSLTDNHHYEPNLKALLEIDVSLSYSNVKTFKTRTHTGGSISIGEHHKKLAIEKGRDLTPSELHLHVHTHGHDGKSFVGERSRIVHENINGCTCPVILHYELFCFKFVVAKNLSLNESESYLFQADEVFFCVVFFVKVPSILTRRLFVVFIILTLKSR</sequence>
<organism evidence="1 2">
    <name type="scientific">Solanum tuberosum</name>
    <name type="common">Potato</name>
    <dbReference type="NCBI Taxonomy" id="4113"/>
    <lineage>
        <taxon>Eukaryota</taxon>
        <taxon>Viridiplantae</taxon>
        <taxon>Streptophyta</taxon>
        <taxon>Embryophyta</taxon>
        <taxon>Tracheophyta</taxon>
        <taxon>Spermatophyta</taxon>
        <taxon>Magnoliopsida</taxon>
        <taxon>eudicotyledons</taxon>
        <taxon>Gunneridae</taxon>
        <taxon>Pentapetalae</taxon>
        <taxon>asterids</taxon>
        <taxon>lamiids</taxon>
        <taxon>Solanales</taxon>
        <taxon>Solanaceae</taxon>
        <taxon>Solanoideae</taxon>
        <taxon>Solaneae</taxon>
        <taxon>Solanum</taxon>
    </lineage>
</organism>